<evidence type="ECO:0000259" key="2">
    <source>
        <dbReference type="Pfam" id="PF14339"/>
    </source>
</evidence>
<name>A0A1G7RN40_9GAMM</name>
<dbReference type="PROSITE" id="PS51257">
    <property type="entry name" value="PROKAR_LIPOPROTEIN"/>
    <property type="match status" value="1"/>
</dbReference>
<proteinExistence type="predicted"/>
<dbReference type="STRING" id="640205.SAMN05216381_3199"/>
<dbReference type="AlphaFoldDB" id="A0A1G7RN40"/>
<dbReference type="Proteomes" id="UP000243378">
    <property type="component" value="Unassembled WGS sequence"/>
</dbReference>
<organism evidence="3 4">
    <name type="scientific">Phytopseudomonas seleniipraecipitans</name>
    <dbReference type="NCBI Taxonomy" id="640205"/>
    <lineage>
        <taxon>Bacteria</taxon>
        <taxon>Pseudomonadati</taxon>
        <taxon>Pseudomonadota</taxon>
        <taxon>Gammaproteobacteria</taxon>
        <taxon>Pseudomonadales</taxon>
        <taxon>Pseudomonadaceae</taxon>
        <taxon>Phytopseudomonas</taxon>
    </lineage>
</organism>
<dbReference type="Pfam" id="PF14339">
    <property type="entry name" value="DUF4394"/>
    <property type="match status" value="1"/>
</dbReference>
<accession>A0A1G7RN40</accession>
<feature type="domain" description="DUF4394" evidence="2">
    <location>
        <begin position="36"/>
        <end position="256"/>
    </location>
</feature>
<keyword evidence="1" id="KW-0732">Signal</keyword>
<evidence type="ECO:0000313" key="3">
    <source>
        <dbReference type="EMBL" id="SDG12167.1"/>
    </source>
</evidence>
<protein>
    <recommendedName>
        <fullName evidence="2">DUF4394 domain-containing protein</fullName>
    </recommendedName>
</protein>
<feature type="signal peptide" evidence="1">
    <location>
        <begin position="1"/>
        <end position="24"/>
    </location>
</feature>
<feature type="chain" id="PRO_5017280817" description="DUF4394 domain-containing protein" evidence="1">
    <location>
        <begin position="25"/>
        <end position="261"/>
    </location>
</feature>
<dbReference type="InterPro" id="IPR011044">
    <property type="entry name" value="Quino_amine_DH_bsu"/>
</dbReference>
<dbReference type="EMBL" id="FNBM01000007">
    <property type="protein sequence ID" value="SDG12167.1"/>
    <property type="molecule type" value="Genomic_DNA"/>
</dbReference>
<gene>
    <name evidence="3" type="ORF">SAMN05216381_3199</name>
</gene>
<dbReference type="RefSeq" id="WP_092369792.1">
    <property type="nucleotide sequence ID" value="NZ_FNBM01000007.1"/>
</dbReference>
<evidence type="ECO:0000256" key="1">
    <source>
        <dbReference type="SAM" id="SignalP"/>
    </source>
</evidence>
<reference evidence="3 4" key="1">
    <citation type="submission" date="2016-10" db="EMBL/GenBank/DDBJ databases">
        <authorList>
            <person name="de Groot N.N."/>
        </authorList>
    </citation>
    <scope>NUCLEOTIDE SEQUENCE [LARGE SCALE GENOMIC DNA]</scope>
    <source>
        <strain evidence="3 4">LMG 25475</strain>
    </source>
</reference>
<dbReference type="InterPro" id="IPR025507">
    <property type="entry name" value="DUF4394"/>
</dbReference>
<dbReference type="OrthoDB" id="531718at2"/>
<evidence type="ECO:0000313" key="4">
    <source>
        <dbReference type="Proteomes" id="UP000243378"/>
    </source>
</evidence>
<dbReference type="SUPFAM" id="SSF50969">
    <property type="entry name" value="YVTN repeat-like/Quinoprotein amine dehydrogenase"/>
    <property type="match status" value="1"/>
</dbReference>
<sequence>MNISKKMLGIAITTAALGCATANADDLLALSSSGKLLHIDTKTLMVASDVKLSGVSSLRGIDVRPANGWIYGLDDGGQLYTVDAKSGKASKVAKLNQALTGKGQAVVDFNPVADRLRLMSVDGTNLRVNVESGEAVVDGKVAYAKDGPYAGKTAKVMAGAYTNSYKGTEKTALYTVDLASGNLMLQNPPNDGVQQVVGKIADGLKSAALDIKSDGKGGNTAYLLTGTTLHQVNLETGKASALGEIKNLPDDIIDIAVLPAM</sequence>